<evidence type="ECO:0000259" key="9">
    <source>
        <dbReference type="SMART" id="SM00322"/>
    </source>
</evidence>
<evidence type="ECO:0000256" key="1">
    <source>
        <dbReference type="ARBA" id="ARBA00004123"/>
    </source>
</evidence>
<dbReference type="SUPFAM" id="SSF54791">
    <property type="entry name" value="Eukaryotic type KH-domain (KH-domain type I)"/>
    <property type="match status" value="3"/>
</dbReference>
<accession>A0A1B6EHS5</accession>
<proteinExistence type="predicted"/>
<reference evidence="10" key="1">
    <citation type="submission" date="2015-11" db="EMBL/GenBank/DDBJ databases">
        <title>De novo transcriptome assembly of four potential Pierce s Disease insect vectors from Arizona vineyards.</title>
        <authorList>
            <person name="Tassone E.E."/>
        </authorList>
    </citation>
    <scope>NUCLEOTIDE SEQUENCE</scope>
</reference>
<dbReference type="Pfam" id="PF00013">
    <property type="entry name" value="KH_1"/>
    <property type="match status" value="3"/>
</dbReference>
<name>A0A1B6EHS5_9HEMI</name>
<dbReference type="PANTHER" id="PTHR10288">
    <property type="entry name" value="KH DOMAIN CONTAINING RNA BINDING PROTEIN"/>
    <property type="match status" value="1"/>
</dbReference>
<comment type="subcellular location">
    <subcellularLocation>
        <location evidence="1">Nucleus</location>
    </subcellularLocation>
</comment>
<dbReference type="InterPro" id="IPR047276">
    <property type="entry name" value="KH-I_NOVA_rpt2"/>
</dbReference>
<dbReference type="CDD" id="cd22436">
    <property type="entry name" value="KH-I_NOVA_rpt2"/>
    <property type="match status" value="1"/>
</dbReference>
<dbReference type="CDD" id="cd09031">
    <property type="entry name" value="KH-I_NOVA_rpt3"/>
    <property type="match status" value="1"/>
</dbReference>
<evidence type="ECO:0000256" key="2">
    <source>
        <dbReference type="ARBA" id="ARBA00022664"/>
    </source>
</evidence>
<dbReference type="GO" id="GO:0010468">
    <property type="term" value="P:regulation of gene expression"/>
    <property type="evidence" value="ECO:0007669"/>
    <property type="project" value="UniProtKB-ARBA"/>
</dbReference>
<protein>
    <recommendedName>
        <fullName evidence="9">K Homology domain-containing protein</fullName>
    </recommendedName>
</protein>
<dbReference type="InterPro" id="IPR004088">
    <property type="entry name" value="KH_dom_type_1"/>
</dbReference>
<evidence type="ECO:0000313" key="10">
    <source>
        <dbReference type="EMBL" id="JAS37479.1"/>
    </source>
</evidence>
<evidence type="ECO:0000256" key="3">
    <source>
        <dbReference type="ARBA" id="ARBA00022737"/>
    </source>
</evidence>
<gene>
    <name evidence="10" type="ORF">g.39775</name>
</gene>
<dbReference type="GO" id="GO:0005634">
    <property type="term" value="C:nucleus"/>
    <property type="evidence" value="ECO:0007669"/>
    <property type="project" value="UniProtKB-SubCell"/>
</dbReference>
<dbReference type="InterPro" id="IPR004087">
    <property type="entry name" value="KH_dom"/>
</dbReference>
<dbReference type="CDD" id="cd22435">
    <property type="entry name" value="KH-I_NOVA_rpt1"/>
    <property type="match status" value="1"/>
</dbReference>
<evidence type="ECO:0000256" key="4">
    <source>
        <dbReference type="ARBA" id="ARBA00022884"/>
    </source>
</evidence>
<keyword evidence="4 7" id="KW-0694">RNA-binding</keyword>
<dbReference type="FunFam" id="3.30.1370.10:FF:000022">
    <property type="entry name" value="RNA-binding protein Nova-1 isoform 1"/>
    <property type="match status" value="1"/>
</dbReference>
<dbReference type="Gene3D" id="3.30.1370.10">
    <property type="entry name" value="K Homology domain, type 1"/>
    <property type="match status" value="3"/>
</dbReference>
<dbReference type="InterPro" id="IPR036612">
    <property type="entry name" value="KH_dom_type_1_sf"/>
</dbReference>
<evidence type="ECO:0000256" key="6">
    <source>
        <dbReference type="ARBA" id="ARBA00023242"/>
    </source>
</evidence>
<keyword evidence="3" id="KW-0677">Repeat</keyword>
<dbReference type="AlphaFoldDB" id="A0A1B6EHS5"/>
<keyword evidence="5" id="KW-0508">mRNA splicing</keyword>
<dbReference type="EMBL" id="GECZ01032290">
    <property type="protein sequence ID" value="JAS37479.1"/>
    <property type="molecule type" value="Transcribed_RNA"/>
</dbReference>
<sequence>MAADSGMDTCPSPENPDSRKRPLDGDVENGSTKRSHYVGGGDGIYHFKILVPSIASGAIIGKGGETIAQLQKDTNARVKMSKANDFYPGTSERVCLISGSVDAIMAVLTFIMEKIKEKPEHVVKNEMENKTGTERDKQVKILVPNSTAGMIIGKGGNYIKQVKEESGSYVQISQKAKDQSLQERCITVIGEMENNKKACMLILAKVMEDPQSGSCPNVSYADISGPVANYNPTGSPFAHPTGQNLQSTTFASTANLNSTVAVSQLSSLMLNGGLGIGGAPGLNLSLNLNSPMVGTNQSLTSQLLDQIKIMLRSSGCSEHVTAEISTAMATLAKYGILGMGLGLGAGGLGTGSYLGVSPMDATPAQANGGTGVFGPIGTSTPTRPSLDLAFDPFRHPTPASPPGASALNNNSFGLGAVKSDVDNKEAKKLDMEIAEVIVGAILGPGGRSLVEIQALSGASIQISKKGTFAPGTRNRVVSITGSPGAIAAAQILIEQRINEEEVKRNRQNPLGLLQ</sequence>
<feature type="region of interest" description="Disordered" evidence="8">
    <location>
        <begin position="1"/>
        <end position="35"/>
    </location>
</feature>
<dbReference type="GO" id="GO:0008380">
    <property type="term" value="P:RNA splicing"/>
    <property type="evidence" value="ECO:0007669"/>
    <property type="project" value="UniProtKB-KW"/>
</dbReference>
<feature type="domain" description="K Homology" evidence="9">
    <location>
        <begin position="43"/>
        <end position="116"/>
    </location>
</feature>
<evidence type="ECO:0000256" key="7">
    <source>
        <dbReference type="PROSITE-ProRule" id="PRU00117"/>
    </source>
</evidence>
<dbReference type="GO" id="GO:0003723">
    <property type="term" value="F:RNA binding"/>
    <property type="evidence" value="ECO:0007669"/>
    <property type="project" value="UniProtKB-UniRule"/>
</dbReference>
<dbReference type="SMART" id="SM00322">
    <property type="entry name" value="KH"/>
    <property type="match status" value="3"/>
</dbReference>
<feature type="domain" description="K Homology" evidence="9">
    <location>
        <begin position="135"/>
        <end position="207"/>
    </location>
</feature>
<keyword evidence="2" id="KW-0507">mRNA processing</keyword>
<feature type="domain" description="K Homology" evidence="9">
    <location>
        <begin position="425"/>
        <end position="498"/>
    </location>
</feature>
<evidence type="ECO:0000256" key="5">
    <source>
        <dbReference type="ARBA" id="ARBA00023187"/>
    </source>
</evidence>
<dbReference type="GO" id="GO:0006397">
    <property type="term" value="P:mRNA processing"/>
    <property type="evidence" value="ECO:0007669"/>
    <property type="project" value="UniProtKB-KW"/>
</dbReference>
<dbReference type="PROSITE" id="PS50084">
    <property type="entry name" value="KH_TYPE_1"/>
    <property type="match status" value="3"/>
</dbReference>
<dbReference type="InterPro" id="IPR047274">
    <property type="entry name" value="KH-I_NOVA_rpt3"/>
</dbReference>
<keyword evidence="6" id="KW-0539">Nucleus</keyword>
<organism evidence="10">
    <name type="scientific">Cuerna arida</name>
    <dbReference type="NCBI Taxonomy" id="1464854"/>
    <lineage>
        <taxon>Eukaryota</taxon>
        <taxon>Metazoa</taxon>
        <taxon>Ecdysozoa</taxon>
        <taxon>Arthropoda</taxon>
        <taxon>Hexapoda</taxon>
        <taxon>Insecta</taxon>
        <taxon>Pterygota</taxon>
        <taxon>Neoptera</taxon>
        <taxon>Paraneoptera</taxon>
        <taxon>Hemiptera</taxon>
        <taxon>Auchenorrhyncha</taxon>
        <taxon>Membracoidea</taxon>
        <taxon>Cicadellidae</taxon>
        <taxon>Cicadellinae</taxon>
        <taxon>Proconiini</taxon>
        <taxon>Cuerna</taxon>
    </lineage>
</organism>
<evidence type="ECO:0000256" key="8">
    <source>
        <dbReference type="SAM" id="MobiDB-lite"/>
    </source>
</evidence>
<dbReference type="InterPro" id="IPR047275">
    <property type="entry name" value="KH-I_NOVA_rpt1"/>
</dbReference>